<dbReference type="Proteomes" id="UP000290567">
    <property type="component" value="Unassembled WGS sequence"/>
</dbReference>
<dbReference type="GO" id="GO:0043571">
    <property type="term" value="P:maintenance of CRISPR repeat elements"/>
    <property type="evidence" value="ECO:0007669"/>
    <property type="project" value="InterPro"/>
</dbReference>
<comment type="caution">
    <text evidence="2">The sequence shown here is derived from an EMBL/GenBank/DDBJ whole genome shotgun (WGS) entry which is preliminary data.</text>
</comment>
<dbReference type="InterPro" id="IPR021124">
    <property type="entry name" value="CRISPR-assoc_prot_Cas5"/>
</dbReference>
<name>A0A4P5PGQ7_9ENTE</name>
<dbReference type="Gene3D" id="3.30.70.2660">
    <property type="match status" value="1"/>
</dbReference>
<dbReference type="GO" id="GO:0051607">
    <property type="term" value="P:defense response to virus"/>
    <property type="evidence" value="ECO:0007669"/>
    <property type="project" value="UniProtKB-KW"/>
</dbReference>
<organism evidence="2 3">
    <name type="scientific">Enterococcus florum</name>
    <dbReference type="NCBI Taxonomy" id="2480627"/>
    <lineage>
        <taxon>Bacteria</taxon>
        <taxon>Bacillati</taxon>
        <taxon>Bacillota</taxon>
        <taxon>Bacilli</taxon>
        <taxon>Lactobacillales</taxon>
        <taxon>Enterococcaceae</taxon>
        <taxon>Enterococcus</taxon>
    </lineage>
</organism>
<keyword evidence="3" id="KW-1185">Reference proteome</keyword>
<gene>
    <name evidence="2" type="ORF">NRIC_33890</name>
</gene>
<evidence type="ECO:0000256" key="1">
    <source>
        <dbReference type="ARBA" id="ARBA00023118"/>
    </source>
</evidence>
<dbReference type="AlphaFoldDB" id="A0A4P5PGQ7"/>
<dbReference type="OrthoDB" id="9782505at2"/>
<proteinExistence type="predicted"/>
<protein>
    <submittedName>
        <fullName evidence="2">CRISPR-associated protein Cas5</fullName>
    </submittedName>
</protein>
<accession>A0A4P5PGQ7</accession>
<sequence length="272" mass="31858">MTKALRFQLYQPTAHFRDFRFSQDNYLGTLPLPTPTTVIGMLAYLCDERFDEELQVAISGLSVAKETHFLRGEIGTFWKEYQTFLKREKLTDGTDSRNYRHFKDNIVGNRIMHVEVLRELELTIYITGSDETLQRVHQHLLHPQRYLSLGRKEDFAMLGKIDRSSGTSKFVPVEPVLLDVKTKPGMPLLELLQQKIKLDKCYLPVSDTTSDKILDAGPIFRLAHTYRDIKSEKIDREYQIKNYVYLDEGLYPENQTLAYCNYHGQNEYFVWM</sequence>
<dbReference type="Pfam" id="PF09704">
    <property type="entry name" value="Cas_Cas5d"/>
    <property type="match status" value="1"/>
</dbReference>
<evidence type="ECO:0000313" key="3">
    <source>
        <dbReference type="Proteomes" id="UP000290567"/>
    </source>
</evidence>
<dbReference type="EMBL" id="BJCC01000033">
    <property type="protein sequence ID" value="GCF95498.1"/>
    <property type="molecule type" value="Genomic_DNA"/>
</dbReference>
<dbReference type="RefSeq" id="WP_146623884.1">
    <property type="nucleotide sequence ID" value="NZ_BJCC01000033.1"/>
</dbReference>
<dbReference type="InterPro" id="IPR013422">
    <property type="entry name" value="CRISPR-assoc_prot_Cas5_N"/>
</dbReference>
<reference evidence="3" key="1">
    <citation type="submission" date="2019-02" db="EMBL/GenBank/DDBJ databases">
        <title>Draft genome sequence of Enterococcus sp. Gos25-1.</title>
        <authorList>
            <person name="Tanaka N."/>
            <person name="Shiwa Y."/>
            <person name="Fujita N."/>
        </authorList>
    </citation>
    <scope>NUCLEOTIDE SEQUENCE [LARGE SCALE GENOMIC DNA]</scope>
    <source>
        <strain evidence="3">Gos25-1</strain>
    </source>
</reference>
<evidence type="ECO:0000313" key="2">
    <source>
        <dbReference type="EMBL" id="GCF95498.1"/>
    </source>
</evidence>
<keyword evidence="1" id="KW-0051">Antiviral defense</keyword>
<dbReference type="CDD" id="cd09693">
    <property type="entry name" value="Cas5_I"/>
    <property type="match status" value="1"/>
</dbReference>
<dbReference type="NCBIfam" id="TIGR02593">
    <property type="entry name" value="CRISPR_cas5"/>
    <property type="match status" value="1"/>
</dbReference>